<dbReference type="EMBL" id="ML119836">
    <property type="protein sequence ID" value="RPA73015.1"/>
    <property type="molecule type" value="Genomic_DNA"/>
</dbReference>
<feature type="region of interest" description="Disordered" evidence="1">
    <location>
        <begin position="1"/>
        <end position="25"/>
    </location>
</feature>
<sequence>MSESPHKTANAPTMTTTPITKPADDDTTTEIYCRVKGVRALEIDILGNLMEVNNGQITTINAAPALFSLPEGADFYATVTTNQLTAELTPGKVITSATTKQVEAAEKRRVSWDKLMRRAAPTAGLEKVLDYDFGRDLELLIGLGRSVAKWYTIASVTLWGLHAVGIMRRR</sequence>
<name>A0A3N4HFX7_ASCIM</name>
<evidence type="ECO:0000313" key="2">
    <source>
        <dbReference type="EMBL" id="RPA73015.1"/>
    </source>
</evidence>
<reference evidence="2 3" key="1">
    <citation type="journal article" date="2018" name="Nat. Ecol. Evol.">
        <title>Pezizomycetes genomes reveal the molecular basis of ectomycorrhizal truffle lifestyle.</title>
        <authorList>
            <person name="Murat C."/>
            <person name="Payen T."/>
            <person name="Noel B."/>
            <person name="Kuo A."/>
            <person name="Morin E."/>
            <person name="Chen J."/>
            <person name="Kohler A."/>
            <person name="Krizsan K."/>
            <person name="Balestrini R."/>
            <person name="Da Silva C."/>
            <person name="Montanini B."/>
            <person name="Hainaut M."/>
            <person name="Levati E."/>
            <person name="Barry K.W."/>
            <person name="Belfiori B."/>
            <person name="Cichocki N."/>
            <person name="Clum A."/>
            <person name="Dockter R.B."/>
            <person name="Fauchery L."/>
            <person name="Guy J."/>
            <person name="Iotti M."/>
            <person name="Le Tacon F."/>
            <person name="Lindquist E.A."/>
            <person name="Lipzen A."/>
            <person name="Malagnac F."/>
            <person name="Mello A."/>
            <person name="Molinier V."/>
            <person name="Miyauchi S."/>
            <person name="Poulain J."/>
            <person name="Riccioni C."/>
            <person name="Rubini A."/>
            <person name="Sitrit Y."/>
            <person name="Splivallo R."/>
            <person name="Traeger S."/>
            <person name="Wang M."/>
            <person name="Zifcakova L."/>
            <person name="Wipf D."/>
            <person name="Zambonelli A."/>
            <person name="Paolocci F."/>
            <person name="Nowrousian M."/>
            <person name="Ottonello S."/>
            <person name="Baldrian P."/>
            <person name="Spatafora J.W."/>
            <person name="Henrissat B."/>
            <person name="Nagy L.G."/>
            <person name="Aury J.M."/>
            <person name="Wincker P."/>
            <person name="Grigoriev I.V."/>
            <person name="Bonfante P."/>
            <person name="Martin F.M."/>
        </authorList>
    </citation>
    <scope>NUCLEOTIDE SEQUENCE [LARGE SCALE GENOMIC DNA]</scope>
    <source>
        <strain evidence="2 3">RN42</strain>
    </source>
</reference>
<organism evidence="2 3">
    <name type="scientific">Ascobolus immersus RN42</name>
    <dbReference type="NCBI Taxonomy" id="1160509"/>
    <lineage>
        <taxon>Eukaryota</taxon>
        <taxon>Fungi</taxon>
        <taxon>Dikarya</taxon>
        <taxon>Ascomycota</taxon>
        <taxon>Pezizomycotina</taxon>
        <taxon>Pezizomycetes</taxon>
        <taxon>Pezizales</taxon>
        <taxon>Ascobolaceae</taxon>
        <taxon>Ascobolus</taxon>
    </lineage>
</organism>
<proteinExistence type="predicted"/>
<evidence type="ECO:0000313" key="3">
    <source>
        <dbReference type="Proteomes" id="UP000275078"/>
    </source>
</evidence>
<evidence type="ECO:0000256" key="1">
    <source>
        <dbReference type="SAM" id="MobiDB-lite"/>
    </source>
</evidence>
<keyword evidence="3" id="KW-1185">Reference proteome</keyword>
<dbReference type="Proteomes" id="UP000275078">
    <property type="component" value="Unassembled WGS sequence"/>
</dbReference>
<feature type="compositionally biased region" description="Polar residues" evidence="1">
    <location>
        <begin position="10"/>
        <end position="19"/>
    </location>
</feature>
<dbReference type="AlphaFoldDB" id="A0A3N4HFX7"/>
<gene>
    <name evidence="2" type="ORF">BJ508DRAFT_57809</name>
</gene>
<protein>
    <submittedName>
        <fullName evidence="2">Uncharacterized protein</fullName>
    </submittedName>
</protein>
<accession>A0A3N4HFX7</accession>